<evidence type="ECO:0000256" key="1">
    <source>
        <dbReference type="ARBA" id="ARBA00022723"/>
    </source>
</evidence>
<keyword evidence="1" id="KW-0479">Metal-binding</keyword>
<dbReference type="EMBL" id="JABANP010000026">
    <property type="protein sequence ID" value="KAF4694899.1"/>
    <property type="molecule type" value="Genomic_DNA"/>
</dbReference>
<reference evidence="5 6" key="1">
    <citation type="submission" date="2020-04" db="EMBL/GenBank/DDBJ databases">
        <title>Perkinsus olseni comparative genomics.</title>
        <authorList>
            <person name="Bogema D.R."/>
        </authorList>
    </citation>
    <scope>NUCLEOTIDE SEQUENCE [LARGE SCALE GENOMIC DNA]</scope>
    <source>
        <strain evidence="5">00978-12</strain>
    </source>
</reference>
<dbReference type="GO" id="GO:0008973">
    <property type="term" value="F:phosphopentomutase activity"/>
    <property type="evidence" value="ECO:0007669"/>
    <property type="project" value="TreeGrafter"/>
</dbReference>
<evidence type="ECO:0000256" key="3">
    <source>
        <dbReference type="ARBA" id="ARBA00023235"/>
    </source>
</evidence>
<dbReference type="SUPFAM" id="SSF55957">
    <property type="entry name" value="Phosphoglucomutase, C-terminal domain"/>
    <property type="match status" value="1"/>
</dbReference>
<keyword evidence="2" id="KW-0460">Magnesium</keyword>
<dbReference type="InterPro" id="IPR005843">
    <property type="entry name" value="A-D-PHexomutase_C"/>
</dbReference>
<comment type="caution">
    <text evidence="5">The sequence shown here is derived from an EMBL/GenBank/DDBJ whole genome shotgun (WGS) entry which is preliminary data.</text>
</comment>
<protein>
    <submittedName>
        <fullName evidence="5">Phosphoglucomutase-2</fullName>
    </submittedName>
</protein>
<dbReference type="PANTHER" id="PTHR45745">
    <property type="entry name" value="PHOSPHOMANNOMUTASE 45A"/>
    <property type="match status" value="1"/>
</dbReference>
<dbReference type="Pfam" id="PF00408">
    <property type="entry name" value="PGM_PMM_IV"/>
    <property type="match status" value="1"/>
</dbReference>
<dbReference type="PANTHER" id="PTHR45745:SF1">
    <property type="entry name" value="PHOSPHOGLUCOMUTASE 2B-RELATED"/>
    <property type="match status" value="1"/>
</dbReference>
<gene>
    <name evidence="5" type="primary">PGM2_4</name>
    <name evidence="5" type="ORF">FOZ60_006421</name>
</gene>
<evidence type="ECO:0000259" key="4">
    <source>
        <dbReference type="Pfam" id="PF00408"/>
    </source>
</evidence>
<evidence type="ECO:0000313" key="6">
    <source>
        <dbReference type="Proteomes" id="UP000541610"/>
    </source>
</evidence>
<proteinExistence type="predicted"/>
<dbReference type="GO" id="GO:0006166">
    <property type="term" value="P:purine ribonucleoside salvage"/>
    <property type="evidence" value="ECO:0007669"/>
    <property type="project" value="TreeGrafter"/>
</dbReference>
<keyword evidence="3" id="KW-0413">Isomerase</keyword>
<sequence>MFDEFRNNGNYKTELGSSKIADVRDVTLGYDSRNKDKKSTLPMTPDAQMITLYFDNQATVTVRGSGTEPKVKYYCEANDKESMEKAQEKLEVVVNNVIDYFLQPKKYNLGTR</sequence>
<accession>A0A7J6PFL5</accession>
<name>A0A7J6PFL5_PEROL</name>
<feature type="domain" description="Alpha-D-phosphohexomutase C-terminal" evidence="4">
    <location>
        <begin position="56"/>
        <end position="89"/>
    </location>
</feature>
<dbReference type="Gene3D" id="3.30.310.50">
    <property type="entry name" value="Alpha-D-phosphohexomutase, C-terminal domain"/>
    <property type="match status" value="1"/>
</dbReference>
<evidence type="ECO:0000313" key="5">
    <source>
        <dbReference type="EMBL" id="KAF4694899.1"/>
    </source>
</evidence>
<dbReference type="InterPro" id="IPR036900">
    <property type="entry name" value="A-D-PHexomutase_C_sf"/>
</dbReference>
<evidence type="ECO:0000256" key="2">
    <source>
        <dbReference type="ARBA" id="ARBA00022842"/>
    </source>
</evidence>
<dbReference type="GO" id="GO:0005634">
    <property type="term" value="C:nucleus"/>
    <property type="evidence" value="ECO:0007669"/>
    <property type="project" value="TreeGrafter"/>
</dbReference>
<dbReference type="Proteomes" id="UP000541610">
    <property type="component" value="Unassembled WGS sequence"/>
</dbReference>
<dbReference type="OrthoDB" id="409777at2759"/>
<dbReference type="AlphaFoldDB" id="A0A7J6PFL5"/>
<organism evidence="5 6">
    <name type="scientific">Perkinsus olseni</name>
    <name type="common">Perkinsus atlanticus</name>
    <dbReference type="NCBI Taxonomy" id="32597"/>
    <lineage>
        <taxon>Eukaryota</taxon>
        <taxon>Sar</taxon>
        <taxon>Alveolata</taxon>
        <taxon>Perkinsozoa</taxon>
        <taxon>Perkinsea</taxon>
        <taxon>Perkinsida</taxon>
        <taxon>Perkinsidae</taxon>
        <taxon>Perkinsus</taxon>
    </lineage>
</organism>
<dbReference type="GO" id="GO:0046872">
    <property type="term" value="F:metal ion binding"/>
    <property type="evidence" value="ECO:0007669"/>
    <property type="project" value="UniProtKB-KW"/>
</dbReference>